<proteinExistence type="predicted"/>
<keyword evidence="1" id="KW-0812">Transmembrane</keyword>
<feature type="transmembrane region" description="Helical" evidence="1">
    <location>
        <begin position="6"/>
        <end position="30"/>
    </location>
</feature>
<reference evidence="3" key="1">
    <citation type="submission" date="2016-11" db="UniProtKB">
        <authorList>
            <consortium name="WormBaseParasite"/>
        </authorList>
    </citation>
    <scope>IDENTIFICATION</scope>
</reference>
<keyword evidence="2" id="KW-1185">Reference proteome</keyword>
<evidence type="ECO:0000256" key="1">
    <source>
        <dbReference type="SAM" id="Phobius"/>
    </source>
</evidence>
<evidence type="ECO:0000313" key="2">
    <source>
        <dbReference type="Proteomes" id="UP000095282"/>
    </source>
</evidence>
<sequence length="80" mass="9081">MFSQQTSFMLAAKIVIILAAITTVYVILLISRPVIRENATMIVAPKSRDVRAEQIRLFALNDIVRANSHVSAYNKREMNF</sequence>
<dbReference type="AlphaFoldDB" id="A0A1I7UQ17"/>
<accession>A0A1I7UQ17</accession>
<dbReference type="Proteomes" id="UP000095282">
    <property type="component" value="Unplaced"/>
</dbReference>
<organism evidence="2 3">
    <name type="scientific">Caenorhabditis tropicalis</name>
    <dbReference type="NCBI Taxonomy" id="1561998"/>
    <lineage>
        <taxon>Eukaryota</taxon>
        <taxon>Metazoa</taxon>
        <taxon>Ecdysozoa</taxon>
        <taxon>Nematoda</taxon>
        <taxon>Chromadorea</taxon>
        <taxon>Rhabditida</taxon>
        <taxon>Rhabditina</taxon>
        <taxon>Rhabditomorpha</taxon>
        <taxon>Rhabditoidea</taxon>
        <taxon>Rhabditidae</taxon>
        <taxon>Peloderinae</taxon>
        <taxon>Caenorhabditis</taxon>
    </lineage>
</organism>
<keyword evidence="1" id="KW-0472">Membrane</keyword>
<keyword evidence="1" id="KW-1133">Transmembrane helix</keyword>
<dbReference type="WBParaSite" id="Csp11.Scaffold630.g18201.t1">
    <property type="protein sequence ID" value="Csp11.Scaffold630.g18201.t1"/>
    <property type="gene ID" value="Csp11.Scaffold630.g18201"/>
</dbReference>
<dbReference type="STRING" id="1561998.A0A1I7UQ17"/>
<evidence type="ECO:0000313" key="3">
    <source>
        <dbReference type="WBParaSite" id="Csp11.Scaffold630.g18201.t1"/>
    </source>
</evidence>
<name>A0A1I7UQ17_9PELO</name>
<protein>
    <submittedName>
        <fullName evidence="3">Col_cuticle_N domain-containing protein</fullName>
    </submittedName>
</protein>
<dbReference type="eggNOG" id="KOG4651">
    <property type="taxonomic scope" value="Eukaryota"/>
</dbReference>